<evidence type="ECO:0000256" key="2">
    <source>
        <dbReference type="ARBA" id="ARBA00022448"/>
    </source>
</evidence>
<dbReference type="InterPro" id="IPR012910">
    <property type="entry name" value="Plug_dom"/>
</dbReference>
<keyword evidence="4" id="KW-0410">Iron transport</keyword>
<organism evidence="17 18">
    <name type="scientific">Paraburkholderia polaris</name>
    <dbReference type="NCBI Taxonomy" id="2728848"/>
    <lineage>
        <taxon>Bacteria</taxon>
        <taxon>Pseudomonadati</taxon>
        <taxon>Pseudomonadota</taxon>
        <taxon>Betaproteobacteria</taxon>
        <taxon>Burkholderiales</taxon>
        <taxon>Burkholderiaceae</taxon>
        <taxon>Paraburkholderia</taxon>
    </lineage>
</organism>
<keyword evidence="3 11" id="KW-1134">Transmembrane beta strand</keyword>
<comment type="caution">
    <text evidence="17">The sequence shown here is derived from an EMBL/GenBank/DDBJ whole genome shotgun (WGS) entry which is preliminary data.</text>
</comment>
<evidence type="ECO:0000256" key="3">
    <source>
        <dbReference type="ARBA" id="ARBA00022452"/>
    </source>
</evidence>
<dbReference type="PANTHER" id="PTHR32552">
    <property type="entry name" value="FERRICHROME IRON RECEPTOR-RELATED"/>
    <property type="match status" value="1"/>
</dbReference>
<evidence type="ECO:0000256" key="5">
    <source>
        <dbReference type="ARBA" id="ARBA00022692"/>
    </source>
</evidence>
<evidence type="ECO:0000256" key="11">
    <source>
        <dbReference type="PROSITE-ProRule" id="PRU01360"/>
    </source>
</evidence>
<reference evidence="17 18" key="1">
    <citation type="submission" date="2020-04" db="EMBL/GenBank/DDBJ databases">
        <title>Paraburkholderia sp. RP-4-7 isolated from soil.</title>
        <authorList>
            <person name="Dahal R.H."/>
        </authorList>
    </citation>
    <scope>NUCLEOTIDE SEQUENCE [LARGE SCALE GENOMIC DNA]</scope>
    <source>
        <strain evidence="17 18">RP-4-7</strain>
    </source>
</reference>
<keyword evidence="10 11" id="KW-0998">Cell outer membrane</keyword>
<keyword evidence="9 11" id="KW-0472">Membrane</keyword>
<keyword evidence="2 11" id="KW-0813">Transport</keyword>
<feature type="domain" description="TonB-dependent receptor plug" evidence="16">
    <location>
        <begin position="110"/>
        <end position="222"/>
    </location>
</feature>
<evidence type="ECO:0000256" key="7">
    <source>
        <dbReference type="ARBA" id="ARBA00023065"/>
    </source>
</evidence>
<dbReference type="GO" id="GO:0006826">
    <property type="term" value="P:iron ion transport"/>
    <property type="evidence" value="ECO:0007669"/>
    <property type="project" value="UniProtKB-KW"/>
</dbReference>
<feature type="compositionally biased region" description="Low complexity" evidence="14">
    <location>
        <begin position="48"/>
        <end position="88"/>
    </location>
</feature>
<feature type="domain" description="TonB-dependent receptor-like beta-barrel" evidence="15">
    <location>
        <begin position="330"/>
        <end position="756"/>
    </location>
</feature>
<proteinExistence type="inferred from homology"/>
<dbReference type="PROSITE" id="PS52016">
    <property type="entry name" value="TONB_DEPENDENT_REC_3"/>
    <property type="match status" value="1"/>
</dbReference>
<comment type="subcellular location">
    <subcellularLocation>
        <location evidence="1 11">Cell outer membrane</location>
        <topology evidence="1 11">Multi-pass membrane protein</topology>
    </subcellularLocation>
</comment>
<evidence type="ECO:0000256" key="10">
    <source>
        <dbReference type="ARBA" id="ARBA00023237"/>
    </source>
</evidence>
<dbReference type="AlphaFoldDB" id="A0A848I4K9"/>
<evidence type="ECO:0000256" key="14">
    <source>
        <dbReference type="SAM" id="MobiDB-lite"/>
    </source>
</evidence>
<sequence>MVRMRNRTKHTAVSTALPLRQGGRYATLFVGPVFGLASLGVHAQEQVPTPTPMQTQQIAAPEAASAATPATAQSNAAPNAPAAETSTAQGKDGATLNTVVVTATRRREPAREVPMQVNVLSADELQKSGAKTMSDYLSAEPGVDLNASGGSGSGQVSIRGVTTGVQTGPTVGMYIDDVAFGGSTLFSQSATFALDMSLLDLNHVEILRGPQGTLYGAGAMGGLLKYVTNEPDSEQFSGQVGTGVSGTEHGGVSGTANAALNIPLKTDVAALRVSVFGQHDGGYVDAVGPQADSHIDRGDTYGARASLLLTPTKDLTVRLSAVSQNINRNDPDYVEYGPNGQPVWGDLTTQQFAPQPFHQNIQLYSAGIEYELGWARLNSITSYQRINSSAPQDLTGVYGPLFAAQGLDLGSVVAKDVATTNKFTQEFRLTSPGNQQLEWLAGLFYTHERSTLSEGFLTTLPDGTAGPNLSEIEAPSTYDEYAAYGDLTYHLTPRLSLTGGVRIAHNTQTYEQTTSGTLAGPTQTVSAPSSDTSKTYMFTARYALTPNSNAYVRVASGYRPGGPNALLIDPLTGMRAPGSPTFEPDTLWSYEAGYKADLLDKRLSLEASVYDIEWKNIQQLGTVDGVNQVVNAGDARIKGLEFSGTFRPDRHWNLSANLSLIDARLTTGNASAGTTAGEPLPNSAKVAATFSGTYLFTAQGYQSYAGVTQRFVGQRHSGFDASSGRPDYLLPGYAITDLQAGVDFRKFSLAFYVRNLFDRRALIAAGTSLIPLGGSALVSVIQPRTIGATLNVPF</sequence>
<dbReference type="CDD" id="cd01347">
    <property type="entry name" value="ligand_gated_channel"/>
    <property type="match status" value="1"/>
</dbReference>
<evidence type="ECO:0000256" key="8">
    <source>
        <dbReference type="ARBA" id="ARBA00023077"/>
    </source>
</evidence>
<dbReference type="Pfam" id="PF07715">
    <property type="entry name" value="Plug"/>
    <property type="match status" value="1"/>
</dbReference>
<protein>
    <submittedName>
        <fullName evidence="17">TonB-dependent receptor</fullName>
    </submittedName>
</protein>
<evidence type="ECO:0000313" key="17">
    <source>
        <dbReference type="EMBL" id="NML96500.1"/>
    </source>
</evidence>
<dbReference type="EMBL" id="JABBGJ010000001">
    <property type="protein sequence ID" value="NML96500.1"/>
    <property type="molecule type" value="Genomic_DNA"/>
</dbReference>
<feature type="short sequence motif" description="TonB box" evidence="12">
    <location>
        <begin position="98"/>
        <end position="104"/>
    </location>
</feature>
<dbReference type="Proteomes" id="UP000544134">
    <property type="component" value="Unassembled WGS sequence"/>
</dbReference>
<dbReference type="PANTHER" id="PTHR32552:SF81">
    <property type="entry name" value="TONB-DEPENDENT OUTER MEMBRANE RECEPTOR"/>
    <property type="match status" value="1"/>
</dbReference>
<comment type="similarity">
    <text evidence="11 13">Belongs to the TonB-dependent receptor family.</text>
</comment>
<keyword evidence="5 11" id="KW-0812">Transmembrane</keyword>
<dbReference type="InterPro" id="IPR000531">
    <property type="entry name" value="Beta-barrel_TonB"/>
</dbReference>
<dbReference type="GO" id="GO:0009279">
    <property type="term" value="C:cell outer membrane"/>
    <property type="evidence" value="ECO:0007669"/>
    <property type="project" value="UniProtKB-SubCell"/>
</dbReference>
<feature type="region of interest" description="Disordered" evidence="14">
    <location>
        <begin position="48"/>
        <end position="95"/>
    </location>
</feature>
<evidence type="ECO:0000256" key="1">
    <source>
        <dbReference type="ARBA" id="ARBA00004571"/>
    </source>
</evidence>
<gene>
    <name evidence="17" type="ORF">HHL24_00770</name>
</gene>
<evidence type="ECO:0000256" key="13">
    <source>
        <dbReference type="RuleBase" id="RU003357"/>
    </source>
</evidence>
<dbReference type="InterPro" id="IPR010916">
    <property type="entry name" value="TonB_box_CS"/>
</dbReference>
<keyword evidence="18" id="KW-1185">Reference proteome</keyword>
<name>A0A848I4K9_9BURK</name>
<evidence type="ECO:0000256" key="12">
    <source>
        <dbReference type="PROSITE-ProRule" id="PRU10143"/>
    </source>
</evidence>
<keyword evidence="6" id="KW-0408">Iron</keyword>
<keyword evidence="17" id="KW-0675">Receptor</keyword>
<evidence type="ECO:0000256" key="9">
    <source>
        <dbReference type="ARBA" id="ARBA00023136"/>
    </source>
</evidence>
<dbReference type="Gene3D" id="2.40.170.20">
    <property type="entry name" value="TonB-dependent receptor, beta-barrel domain"/>
    <property type="match status" value="1"/>
</dbReference>
<accession>A0A848I4K9</accession>
<keyword evidence="8 12" id="KW-0798">TonB box</keyword>
<evidence type="ECO:0000259" key="16">
    <source>
        <dbReference type="Pfam" id="PF07715"/>
    </source>
</evidence>
<dbReference type="InterPro" id="IPR036942">
    <property type="entry name" value="Beta-barrel_TonB_sf"/>
</dbReference>
<keyword evidence="7" id="KW-0406">Ion transport</keyword>
<dbReference type="InterPro" id="IPR039426">
    <property type="entry name" value="TonB-dep_rcpt-like"/>
</dbReference>
<evidence type="ECO:0000256" key="4">
    <source>
        <dbReference type="ARBA" id="ARBA00022496"/>
    </source>
</evidence>
<evidence type="ECO:0000313" key="18">
    <source>
        <dbReference type="Proteomes" id="UP000544134"/>
    </source>
</evidence>
<dbReference type="SUPFAM" id="SSF56935">
    <property type="entry name" value="Porins"/>
    <property type="match status" value="1"/>
</dbReference>
<dbReference type="PROSITE" id="PS00430">
    <property type="entry name" value="TONB_DEPENDENT_REC_1"/>
    <property type="match status" value="1"/>
</dbReference>
<dbReference type="Pfam" id="PF00593">
    <property type="entry name" value="TonB_dep_Rec_b-barrel"/>
    <property type="match status" value="1"/>
</dbReference>
<evidence type="ECO:0000259" key="15">
    <source>
        <dbReference type="Pfam" id="PF00593"/>
    </source>
</evidence>
<evidence type="ECO:0000256" key="6">
    <source>
        <dbReference type="ARBA" id="ARBA00023004"/>
    </source>
</evidence>